<keyword evidence="4" id="KW-1185">Reference proteome</keyword>
<evidence type="ECO:0000313" key="4">
    <source>
        <dbReference type="Proteomes" id="UP001320420"/>
    </source>
</evidence>
<dbReference type="EMBL" id="JAKJXP020000110">
    <property type="protein sequence ID" value="KAK7745211.1"/>
    <property type="molecule type" value="Genomic_DNA"/>
</dbReference>
<accession>A0AAN9UC56</accession>
<feature type="compositionally biased region" description="Low complexity" evidence="1">
    <location>
        <begin position="705"/>
        <end position="718"/>
    </location>
</feature>
<feature type="domain" description="PH" evidence="2">
    <location>
        <begin position="285"/>
        <end position="366"/>
    </location>
</feature>
<feature type="region of interest" description="Disordered" evidence="1">
    <location>
        <begin position="411"/>
        <end position="445"/>
    </location>
</feature>
<feature type="compositionally biased region" description="Basic and acidic residues" evidence="1">
    <location>
        <begin position="536"/>
        <end position="549"/>
    </location>
</feature>
<dbReference type="AlphaFoldDB" id="A0AAN9UC56"/>
<feature type="compositionally biased region" description="Basic and acidic residues" evidence="1">
    <location>
        <begin position="26"/>
        <end position="48"/>
    </location>
</feature>
<organism evidence="3 4">
    <name type="scientific">Diatrype stigma</name>
    <dbReference type="NCBI Taxonomy" id="117547"/>
    <lineage>
        <taxon>Eukaryota</taxon>
        <taxon>Fungi</taxon>
        <taxon>Dikarya</taxon>
        <taxon>Ascomycota</taxon>
        <taxon>Pezizomycotina</taxon>
        <taxon>Sordariomycetes</taxon>
        <taxon>Xylariomycetidae</taxon>
        <taxon>Xylariales</taxon>
        <taxon>Diatrypaceae</taxon>
        <taxon>Diatrype</taxon>
    </lineage>
</organism>
<comment type="caution">
    <text evidence="3">The sequence shown here is derived from an EMBL/GenBank/DDBJ whole genome shotgun (WGS) entry which is preliminary data.</text>
</comment>
<feature type="region of interest" description="Disordered" evidence="1">
    <location>
        <begin position="831"/>
        <end position="1013"/>
    </location>
</feature>
<protein>
    <recommendedName>
        <fullName evidence="2">PH domain-containing protein</fullName>
    </recommendedName>
</protein>
<feature type="region of interest" description="Disordered" evidence="1">
    <location>
        <begin position="1"/>
        <end position="55"/>
    </location>
</feature>
<dbReference type="InterPro" id="IPR011993">
    <property type="entry name" value="PH-like_dom_sf"/>
</dbReference>
<proteinExistence type="predicted"/>
<feature type="compositionally biased region" description="Basic residues" evidence="1">
    <location>
        <begin position="675"/>
        <end position="686"/>
    </location>
</feature>
<dbReference type="PANTHER" id="PTHR38700:SF1">
    <property type="entry name" value="PH DOMAIN-CONTAINING PROTEIN"/>
    <property type="match status" value="1"/>
</dbReference>
<name>A0AAN9UC56_9PEZI</name>
<dbReference type="Gene3D" id="2.30.29.30">
    <property type="entry name" value="Pleckstrin-homology domain (PH domain)/Phosphotyrosine-binding domain (PTB)"/>
    <property type="match status" value="1"/>
</dbReference>
<dbReference type="Gene3D" id="3.10.20.90">
    <property type="entry name" value="Phosphatidylinositol 3-kinase Catalytic Subunit, Chain A, domain 1"/>
    <property type="match status" value="1"/>
</dbReference>
<dbReference type="SUPFAM" id="SSF54236">
    <property type="entry name" value="Ubiquitin-like"/>
    <property type="match status" value="1"/>
</dbReference>
<reference evidence="3 4" key="1">
    <citation type="submission" date="2024-02" db="EMBL/GenBank/DDBJ databases">
        <title>De novo assembly and annotation of 12 fungi associated with fruit tree decline syndrome in Ontario, Canada.</title>
        <authorList>
            <person name="Sulman M."/>
            <person name="Ellouze W."/>
            <person name="Ilyukhin E."/>
        </authorList>
    </citation>
    <scope>NUCLEOTIDE SEQUENCE [LARGE SCALE GENOMIC DNA]</scope>
    <source>
        <strain evidence="3 4">M11/M66-122</strain>
    </source>
</reference>
<feature type="compositionally biased region" description="Low complexity" evidence="1">
    <location>
        <begin position="982"/>
        <end position="994"/>
    </location>
</feature>
<feature type="compositionally biased region" description="Low complexity" evidence="1">
    <location>
        <begin position="879"/>
        <end position="891"/>
    </location>
</feature>
<evidence type="ECO:0000313" key="3">
    <source>
        <dbReference type="EMBL" id="KAK7745211.1"/>
    </source>
</evidence>
<gene>
    <name evidence="3" type="ORF">SLS62_009840</name>
</gene>
<feature type="region of interest" description="Disordered" evidence="1">
    <location>
        <begin position="510"/>
        <end position="810"/>
    </location>
</feature>
<feature type="compositionally biased region" description="Polar residues" evidence="1">
    <location>
        <begin position="1"/>
        <end position="19"/>
    </location>
</feature>
<feature type="compositionally biased region" description="Low complexity" evidence="1">
    <location>
        <begin position="762"/>
        <end position="774"/>
    </location>
</feature>
<sequence length="1031" mass="111652">MEMTMESNQSPSQGPSRPSTAAGDENQQRRKMIDLDERRRKMREEQERATNGIEGAARLEAETHRLLAEQKRKDLERLQVQLANSHQATVSTQKAKSPVIEKFAFLSKVRKHKNELSPLSPGLSPTASSASASISEFHRTPTMDSTSARVMPTGIEAGGRGIVPQTDAPASAINSGDRTVTVRCRHHTFNLVVTPETTTADILTQTSKQMTYDLEISSSTCVVVESYIPLGLERRLRRYEHIRDVMNSWDQDTQNCLVVTVSRSGDDDQDLDIASVPNLEQPPQGFQLYMYHSNRPGKWNKRWVTLLENGQIICSKKANTQPNDKDASSLCRLSDYDMYTPTESQMRRHLKPPKKHCFAIKSQQKTAVFMNTENFVQLFCTEDPNVADKFRQRVQGWRSWYLVDRRPEARKKASKVKSESMAGPAAATSAEEEGEDGDEVPIPKVDGKAPQIILGKPTPTAHKSVNVASVNGHRLKVSVDESPYAIGEFEPLLDMKRFDKRLSQFGQDFLPTPAVPDVSTMPKGLPAHVKQQQQQHARDGSSSKAESQKQQRNLIDTIKSPDGDSAGFTGGGLLGEGYEERRQPHTQAGEDGEGRWNHTSSSNGNSSNNYNGRSRSSTATNVTVTEGPFTDGNTLLNRPPPLPASTREPGSPASPKPDSPSWFPSALEHSAKQRTTAKHQTHHQQQQRHQQQFQRPSTSAGVVQSSSLSSSSRRPSLPFQHGGHGGGLHARPPTASGGGGSGSFTNGDRGSAAASHPNPLRSSPYLSSSSGAMSHSNRRERPKPLVNIDGNGNGDLPPLPPPQWREKSSGRGVIVPEGMNHIIDLISVSSSSTSAASIPQPPSSAPPTRHHHHRHPAPPALPSQQRYHSNNNHLHHHNNSSASSNGGAANGYLVDKIPSAPPPRSALRNASGSGSGNGSSTPTRSGGAPHSAPLPLSRTRSKTTGAPPPVSLRTRSKGGGDGVEVPPLPPLPAFAAGGGGASSSPTTPSARVPSGGRGRDRDRDKERNREYREREAAFNSVPGRTGTLKVV</sequence>
<dbReference type="PANTHER" id="PTHR38700">
    <property type="entry name" value="YALI0E22418P"/>
    <property type="match status" value="1"/>
</dbReference>
<feature type="compositionally biased region" description="Low complexity" evidence="1">
    <location>
        <begin position="905"/>
        <end position="927"/>
    </location>
</feature>
<dbReference type="InterPro" id="IPR029071">
    <property type="entry name" value="Ubiquitin-like_domsf"/>
</dbReference>
<feature type="compositionally biased region" description="Acidic residues" evidence="1">
    <location>
        <begin position="430"/>
        <end position="439"/>
    </location>
</feature>
<dbReference type="Proteomes" id="UP001320420">
    <property type="component" value="Unassembled WGS sequence"/>
</dbReference>
<feature type="compositionally biased region" description="Low complexity" evidence="1">
    <location>
        <begin position="600"/>
        <end position="617"/>
    </location>
</feature>
<feature type="compositionally biased region" description="Basic and acidic residues" evidence="1">
    <location>
        <begin position="997"/>
        <end position="1013"/>
    </location>
</feature>
<dbReference type="SUPFAM" id="SSF50729">
    <property type="entry name" value="PH domain-like"/>
    <property type="match status" value="1"/>
</dbReference>
<evidence type="ECO:0000259" key="2">
    <source>
        <dbReference type="Pfam" id="PF00169"/>
    </source>
</evidence>
<dbReference type="InterPro" id="IPR001849">
    <property type="entry name" value="PH_domain"/>
</dbReference>
<evidence type="ECO:0000256" key="1">
    <source>
        <dbReference type="SAM" id="MobiDB-lite"/>
    </source>
</evidence>
<dbReference type="Pfam" id="PF00169">
    <property type="entry name" value="PH"/>
    <property type="match status" value="1"/>
</dbReference>